<keyword evidence="3" id="KW-0813">Transport</keyword>
<feature type="transmembrane region" description="Helical" evidence="8">
    <location>
        <begin position="438"/>
        <end position="460"/>
    </location>
</feature>
<dbReference type="GO" id="GO:0012505">
    <property type="term" value="C:endomembrane system"/>
    <property type="evidence" value="ECO:0007669"/>
    <property type="project" value="UniProtKB-SubCell"/>
</dbReference>
<feature type="transmembrane region" description="Helical" evidence="8">
    <location>
        <begin position="344"/>
        <end position="365"/>
    </location>
</feature>
<evidence type="ECO:0000256" key="7">
    <source>
        <dbReference type="SAM" id="MobiDB-lite"/>
    </source>
</evidence>
<gene>
    <name evidence="10" type="ORF">INT46_011370</name>
</gene>
<organism evidence="10 11">
    <name type="scientific">Mucor plumbeus</name>
    <dbReference type="NCBI Taxonomy" id="97098"/>
    <lineage>
        <taxon>Eukaryota</taxon>
        <taxon>Fungi</taxon>
        <taxon>Fungi incertae sedis</taxon>
        <taxon>Mucoromycota</taxon>
        <taxon>Mucoromycotina</taxon>
        <taxon>Mucoromycetes</taxon>
        <taxon>Mucorales</taxon>
        <taxon>Mucorineae</taxon>
        <taxon>Mucoraceae</taxon>
        <taxon>Mucor</taxon>
    </lineage>
</organism>
<dbReference type="InterPro" id="IPR011701">
    <property type="entry name" value="MFS"/>
</dbReference>
<feature type="transmembrane region" description="Helical" evidence="8">
    <location>
        <begin position="119"/>
        <end position="138"/>
    </location>
</feature>
<dbReference type="Proteomes" id="UP000650833">
    <property type="component" value="Unassembled WGS sequence"/>
</dbReference>
<evidence type="ECO:0000256" key="6">
    <source>
        <dbReference type="ARBA" id="ARBA00023136"/>
    </source>
</evidence>
<evidence type="ECO:0000256" key="8">
    <source>
        <dbReference type="SAM" id="Phobius"/>
    </source>
</evidence>
<dbReference type="OrthoDB" id="10021397at2759"/>
<feature type="transmembrane region" description="Helical" evidence="8">
    <location>
        <begin position="377"/>
        <end position="400"/>
    </location>
</feature>
<feature type="transmembrane region" description="Helical" evidence="8">
    <location>
        <begin position="274"/>
        <end position="293"/>
    </location>
</feature>
<keyword evidence="4 8" id="KW-0812">Transmembrane</keyword>
<feature type="compositionally biased region" description="Basic and acidic residues" evidence="7">
    <location>
        <begin position="576"/>
        <end position="585"/>
    </location>
</feature>
<dbReference type="SUPFAM" id="SSF103473">
    <property type="entry name" value="MFS general substrate transporter"/>
    <property type="match status" value="1"/>
</dbReference>
<comment type="caution">
    <text evidence="10">The sequence shown here is derived from an EMBL/GenBank/DDBJ whole genome shotgun (WGS) entry which is preliminary data.</text>
</comment>
<feature type="compositionally biased region" description="Low complexity" evidence="7">
    <location>
        <begin position="593"/>
        <end position="604"/>
    </location>
</feature>
<reference evidence="10" key="1">
    <citation type="submission" date="2020-12" db="EMBL/GenBank/DDBJ databases">
        <title>Metabolic potential, ecology and presence of endohyphal bacteria is reflected in genomic diversity of Mucoromycotina.</title>
        <authorList>
            <person name="Muszewska A."/>
            <person name="Okrasinska A."/>
            <person name="Steczkiewicz K."/>
            <person name="Drgas O."/>
            <person name="Orlowska M."/>
            <person name="Perlinska-Lenart U."/>
            <person name="Aleksandrzak-Piekarczyk T."/>
            <person name="Szatraj K."/>
            <person name="Zielenkiewicz U."/>
            <person name="Pilsyk S."/>
            <person name="Malc E."/>
            <person name="Mieczkowski P."/>
            <person name="Kruszewska J.S."/>
            <person name="Biernat P."/>
            <person name="Pawlowska J."/>
        </authorList>
    </citation>
    <scope>NUCLEOTIDE SEQUENCE</scope>
    <source>
        <strain evidence="10">CBS 226.32</strain>
    </source>
</reference>
<evidence type="ECO:0000256" key="3">
    <source>
        <dbReference type="ARBA" id="ARBA00022448"/>
    </source>
</evidence>
<dbReference type="EMBL" id="JAEPRC010000323">
    <property type="protein sequence ID" value="KAG2200249.1"/>
    <property type="molecule type" value="Genomic_DNA"/>
</dbReference>
<evidence type="ECO:0000313" key="10">
    <source>
        <dbReference type="EMBL" id="KAG2200249.1"/>
    </source>
</evidence>
<feature type="transmembrane region" description="Helical" evidence="8">
    <location>
        <begin position="305"/>
        <end position="324"/>
    </location>
</feature>
<feature type="transmembrane region" description="Helical" evidence="8">
    <location>
        <begin position="481"/>
        <end position="499"/>
    </location>
</feature>
<dbReference type="PANTHER" id="PTHR23501">
    <property type="entry name" value="MAJOR FACILITATOR SUPERFAMILY"/>
    <property type="match status" value="1"/>
</dbReference>
<dbReference type="CDD" id="cd17502">
    <property type="entry name" value="MFS_Azr1_MDR_like"/>
    <property type="match status" value="1"/>
</dbReference>
<feature type="transmembrane region" description="Helical" evidence="8">
    <location>
        <begin position="544"/>
        <end position="563"/>
    </location>
</feature>
<evidence type="ECO:0000256" key="1">
    <source>
        <dbReference type="ARBA" id="ARBA00004127"/>
    </source>
</evidence>
<dbReference type="PANTHER" id="PTHR23501:SF102">
    <property type="entry name" value="DRUG TRANSPORTER, PUTATIVE (AFU_ORTHOLOGUE AFUA_3G08530)-RELATED"/>
    <property type="match status" value="1"/>
</dbReference>
<feature type="transmembrane region" description="Helical" evidence="8">
    <location>
        <begin position="83"/>
        <end position="107"/>
    </location>
</feature>
<feature type="region of interest" description="Disordered" evidence="7">
    <location>
        <begin position="621"/>
        <end position="640"/>
    </location>
</feature>
<feature type="domain" description="Major facilitator superfamily (MFS) profile" evidence="9">
    <location>
        <begin position="85"/>
        <end position="568"/>
    </location>
</feature>
<dbReference type="GO" id="GO:0022857">
    <property type="term" value="F:transmembrane transporter activity"/>
    <property type="evidence" value="ECO:0007669"/>
    <property type="project" value="InterPro"/>
</dbReference>
<accession>A0A8H7QWR5</accession>
<comment type="subcellular location">
    <subcellularLocation>
        <location evidence="1">Endomembrane system</location>
        <topology evidence="1">Multi-pass membrane protein</topology>
    </subcellularLocation>
</comment>
<evidence type="ECO:0000256" key="2">
    <source>
        <dbReference type="ARBA" id="ARBA00008335"/>
    </source>
</evidence>
<dbReference type="PROSITE" id="PS50850">
    <property type="entry name" value="MFS"/>
    <property type="match status" value="1"/>
</dbReference>
<feature type="transmembrane region" description="Helical" evidence="8">
    <location>
        <begin position="150"/>
        <end position="169"/>
    </location>
</feature>
<evidence type="ECO:0000313" key="11">
    <source>
        <dbReference type="Proteomes" id="UP000650833"/>
    </source>
</evidence>
<proteinExistence type="inferred from homology"/>
<dbReference type="Pfam" id="PF07690">
    <property type="entry name" value="MFS_1"/>
    <property type="match status" value="1"/>
</dbReference>
<sequence length="640" mass="70168">MEEKNQQSVVSPIENSGIIEASVATTTNGSSISTTAAAAPEYLEKSSSTLSTEKPDDEKIESKADIIDETEKKKLKKEKFGRVLTFIGLQVSLFLAALDNTIVATSLPKIGSDFEQMSIVAWVATAYILTFDAFQPLFSKFSDIFGRKWIMMIGITVFLFGSVLCGAANSMIMLIVGRAIAGIGSAAIFSSVFIIFSDMVPLEQRGTYQGIINAVFALSSVCGPLIGGSLTDYVSWRWNFYINLPIGAVAMIILFFFLRLPTPQGKLIDKLKRVDYAGTVIVLAFATLFLLALNFGGQEFPWKSAAVIVPLVLSILLLGLLAVVEKKFAKEPIMPPRLFTNRSVVSVILTNWFFGMTFFAAIYYLPIYFQVVRNDSAMWSGIRLIPMQLVLTALSTIVGLTISKTGVYRPLICVGMALLTLWIGLVSLFKEDTPFSQIYGITIVGGAGLSCLFSSTIIALQASVEPKDIAVVTGLGNFSRILGGALGVAISSAILNSQLSQELPKILPLEQATKVIQSSEYVNHGLPVEYLAVTIRVYVESLQLIWYVLIPMSGLGFIASLFVKHHSIRSHRKAAEKKEKEERENAVVVDMPTNTTTTKTTTTTTDEEVKEKYLADQIEVQQIDERKQQDSTKKYEEATT</sequence>
<dbReference type="InterPro" id="IPR036259">
    <property type="entry name" value="MFS_trans_sf"/>
</dbReference>
<evidence type="ECO:0000256" key="5">
    <source>
        <dbReference type="ARBA" id="ARBA00022989"/>
    </source>
</evidence>
<protein>
    <recommendedName>
        <fullName evidence="9">Major facilitator superfamily (MFS) profile domain-containing protein</fullName>
    </recommendedName>
</protein>
<feature type="transmembrane region" description="Helical" evidence="8">
    <location>
        <begin position="240"/>
        <end position="262"/>
    </location>
</feature>
<feature type="region of interest" description="Disordered" evidence="7">
    <location>
        <begin position="573"/>
        <end position="610"/>
    </location>
</feature>
<dbReference type="Gene3D" id="1.20.1720.10">
    <property type="entry name" value="Multidrug resistance protein D"/>
    <property type="match status" value="1"/>
</dbReference>
<dbReference type="FunFam" id="1.20.1720.10:FF:000013">
    <property type="entry name" value="Related to multidrug resistance proteins"/>
    <property type="match status" value="1"/>
</dbReference>
<keyword evidence="5 8" id="KW-1133">Transmembrane helix</keyword>
<dbReference type="Gene3D" id="1.20.1250.20">
    <property type="entry name" value="MFS general substrate transporter like domains"/>
    <property type="match status" value="1"/>
</dbReference>
<dbReference type="AlphaFoldDB" id="A0A8H7QWR5"/>
<dbReference type="PRINTS" id="PR01036">
    <property type="entry name" value="TCRTETB"/>
</dbReference>
<dbReference type="GO" id="GO:0005886">
    <property type="term" value="C:plasma membrane"/>
    <property type="evidence" value="ECO:0007669"/>
    <property type="project" value="TreeGrafter"/>
</dbReference>
<feature type="transmembrane region" description="Helical" evidence="8">
    <location>
        <begin position="175"/>
        <end position="196"/>
    </location>
</feature>
<name>A0A8H7QWR5_9FUNG</name>
<feature type="transmembrane region" description="Helical" evidence="8">
    <location>
        <begin position="208"/>
        <end position="228"/>
    </location>
</feature>
<dbReference type="InterPro" id="IPR020846">
    <property type="entry name" value="MFS_dom"/>
</dbReference>
<evidence type="ECO:0000259" key="9">
    <source>
        <dbReference type="PROSITE" id="PS50850"/>
    </source>
</evidence>
<evidence type="ECO:0000256" key="4">
    <source>
        <dbReference type="ARBA" id="ARBA00022692"/>
    </source>
</evidence>
<keyword evidence="6 8" id="KW-0472">Membrane</keyword>
<feature type="compositionally biased region" description="Basic and acidic residues" evidence="7">
    <location>
        <begin position="623"/>
        <end position="640"/>
    </location>
</feature>
<comment type="similarity">
    <text evidence="2">Belongs to the major facilitator superfamily.</text>
</comment>
<keyword evidence="11" id="KW-1185">Reference proteome</keyword>
<feature type="transmembrane region" description="Helical" evidence="8">
    <location>
        <begin position="407"/>
        <end position="426"/>
    </location>
</feature>